<gene>
    <name evidence="1" type="ORF">TCLT_LOCUS8587</name>
</gene>
<name>A0A0N5D6E0_THECL</name>
<proteinExistence type="predicted"/>
<dbReference type="AlphaFoldDB" id="A0A0N5D6E0"/>
<protein>
    <submittedName>
        <fullName evidence="3">Pecanex-like protein</fullName>
    </submittedName>
</protein>
<keyword evidence="2" id="KW-1185">Reference proteome</keyword>
<accession>A0A0N5D6E0</accession>
<reference evidence="1 2" key="2">
    <citation type="submission" date="2018-11" db="EMBL/GenBank/DDBJ databases">
        <authorList>
            <consortium name="Pathogen Informatics"/>
        </authorList>
    </citation>
    <scope>NUCLEOTIDE SEQUENCE [LARGE SCALE GENOMIC DNA]</scope>
</reference>
<evidence type="ECO:0000313" key="1">
    <source>
        <dbReference type="EMBL" id="VDN06161.1"/>
    </source>
</evidence>
<organism evidence="3">
    <name type="scientific">Thelazia callipaeda</name>
    <name type="common">Oriental eyeworm</name>
    <name type="synonym">Parasitic nematode</name>
    <dbReference type="NCBI Taxonomy" id="103827"/>
    <lineage>
        <taxon>Eukaryota</taxon>
        <taxon>Metazoa</taxon>
        <taxon>Ecdysozoa</taxon>
        <taxon>Nematoda</taxon>
        <taxon>Chromadorea</taxon>
        <taxon>Rhabditida</taxon>
        <taxon>Spirurina</taxon>
        <taxon>Spiruromorpha</taxon>
        <taxon>Thelazioidea</taxon>
        <taxon>Thelaziidae</taxon>
        <taxon>Thelazia</taxon>
    </lineage>
</organism>
<dbReference type="WBParaSite" id="TCLT_0000859801-mRNA-1">
    <property type="protein sequence ID" value="TCLT_0000859801-mRNA-1"/>
    <property type="gene ID" value="TCLT_0000859801"/>
</dbReference>
<dbReference type="EMBL" id="UYYF01004655">
    <property type="protein sequence ID" value="VDN06161.1"/>
    <property type="molecule type" value="Genomic_DNA"/>
</dbReference>
<evidence type="ECO:0000313" key="2">
    <source>
        <dbReference type="Proteomes" id="UP000276776"/>
    </source>
</evidence>
<sequence>MWSDEVAGNLVQELRRRLAEMEHINPLGTDEDDIANANICDAKTEKDEFMEPFSSVHGHSDDDGLNLSVITAL</sequence>
<evidence type="ECO:0000313" key="3">
    <source>
        <dbReference type="WBParaSite" id="TCLT_0000859801-mRNA-1"/>
    </source>
</evidence>
<reference evidence="3" key="1">
    <citation type="submission" date="2017-02" db="UniProtKB">
        <authorList>
            <consortium name="WormBaseParasite"/>
        </authorList>
    </citation>
    <scope>IDENTIFICATION</scope>
</reference>
<dbReference type="Proteomes" id="UP000276776">
    <property type="component" value="Unassembled WGS sequence"/>
</dbReference>